<evidence type="ECO:0000313" key="5">
    <source>
        <dbReference type="Proteomes" id="UP001147747"/>
    </source>
</evidence>
<name>A0A9W9SGA3_9EURO</name>
<accession>A0A9W9SGA3</accession>
<dbReference type="CDD" id="cd09272">
    <property type="entry name" value="RNase_HI_RT_Ty1"/>
    <property type="match status" value="1"/>
</dbReference>
<dbReference type="GeneID" id="81377587"/>
<reference evidence="4" key="1">
    <citation type="submission" date="2022-12" db="EMBL/GenBank/DDBJ databases">
        <authorList>
            <person name="Petersen C."/>
        </authorList>
    </citation>
    <scope>NUCLEOTIDE SEQUENCE</scope>
    <source>
        <strain evidence="4">IBT 29677</strain>
    </source>
</reference>
<dbReference type="InterPro" id="IPR036397">
    <property type="entry name" value="RNaseH_sf"/>
</dbReference>
<organism evidence="4 5">
    <name type="scientific">Penicillium cosmopolitanum</name>
    <dbReference type="NCBI Taxonomy" id="1131564"/>
    <lineage>
        <taxon>Eukaryota</taxon>
        <taxon>Fungi</taxon>
        <taxon>Dikarya</taxon>
        <taxon>Ascomycota</taxon>
        <taxon>Pezizomycotina</taxon>
        <taxon>Eurotiomycetes</taxon>
        <taxon>Eurotiomycetidae</taxon>
        <taxon>Eurotiales</taxon>
        <taxon>Aspergillaceae</taxon>
        <taxon>Penicillium</taxon>
    </lineage>
</organism>
<evidence type="ECO:0000259" key="3">
    <source>
        <dbReference type="PROSITE" id="PS50994"/>
    </source>
</evidence>
<reference evidence="4" key="2">
    <citation type="journal article" date="2023" name="IMA Fungus">
        <title>Comparative genomic study of the Penicillium genus elucidates a diverse pangenome and 15 lateral gene transfer events.</title>
        <authorList>
            <person name="Petersen C."/>
            <person name="Sorensen T."/>
            <person name="Nielsen M.R."/>
            <person name="Sondergaard T.E."/>
            <person name="Sorensen J.L."/>
            <person name="Fitzpatrick D.A."/>
            <person name="Frisvad J.C."/>
            <person name="Nielsen K.L."/>
        </authorList>
    </citation>
    <scope>NUCLEOTIDE SEQUENCE</scope>
    <source>
        <strain evidence="4">IBT 29677</strain>
    </source>
</reference>
<evidence type="ECO:0000256" key="1">
    <source>
        <dbReference type="ARBA" id="ARBA00022884"/>
    </source>
</evidence>
<feature type="domain" description="Integrase catalytic" evidence="3">
    <location>
        <begin position="797"/>
        <end position="975"/>
    </location>
</feature>
<dbReference type="OrthoDB" id="4258323at2759"/>
<dbReference type="InterPro" id="IPR001584">
    <property type="entry name" value="Integrase_cat-core"/>
</dbReference>
<keyword evidence="5" id="KW-1185">Reference proteome</keyword>
<dbReference type="GO" id="GO:0003723">
    <property type="term" value="F:RNA binding"/>
    <property type="evidence" value="ECO:0007669"/>
    <property type="project" value="UniProtKB-KW"/>
</dbReference>
<sequence>MLPIPDNLPYPIEEKTWGKSVDTLDEKNQTEGILNGHITCVLRAWNMMRITDRALWNDFREEFDGWTLDTLKVASKTALKMLRLHLTTNGVWIKIAIGVSYAKGLYDCLQEDTQHEWTKEDIEAHLKEHPDNFNSRWNPARGQSSTIHLNAPAARAISVNPPDLQTPQPSIAKPHVERTDHGWEEARSTTLDTAYTGSHIQQQPSYDRAQQNTQDMPLPRMVEAITRQYSNTDDKYGGGLYDDLNTKLVRFYDICEKIGLREHQFHIAFSLMLKGKAEKFYFTRIKGKAKDFPTMVEMMRAHFDTEENRQRSITEWREATFPRIIAQNPEKSRSECLEILFETLEKIQPGLPPEHRSETTLREQTINACRGVEECKFSIYRPASTLEGVQAELRSAVANATLSSQSGQFQAHEEYDVHDQHWTDRTYGGRGRGYSRGGYNQRRGSYGYGSNRELTPFRGSGPRGGYRGSPRGNQGSRQGRCHVCGRPGCWSKYHTGEERKRSLDNFRQQHYFTTGQTATPQDFQMFISDFEGTEKIEGLDDSDSHDPTQMLATITIEDDEHEGFVTELGEVDGTRMISILNDQAVYHFFTKDDIFQQRQADGQAMEVFTLDNRYSSDTFQGIMPDTGASGVSSAGEPQFRALCKLDPKVKLNTFRAAEQKIKFGDGDPKPSLGTADVDTPIGTITFHILPTNTPFLFCLKDMDAMGVELRNKKNVLERGDKRVPIVRKWGHPWMLLHNLEEIAAWSHLTETELRQLHRRFGHPSVRRLTRILQRAGHDVNSQCVDYLTKFCHHCQMKGKSPGRFKFTLKDDYEFNYSVIVDVLYLEGKPVLQVIDAATSFGAARFLRDMSARNSWDTLRACWIDTYQGPPDYVVHDAGTNFISTEFKQLASSMSIKVKEVPAGSPQQRGESGTIPCTTAPRLRNSQEELKDENIDREMILQMAVKAVNDSAGPDGIIPTLLVFGAYPRMTEMDPPSPSVVKRAEAIRAATKEVRRLHAERQVNDALAIRNGPNIITTLNLPLQSDVRVWREKGGWKGPYKLLAVNGETCTVDMPHGPTNFRSTIVKPYYREECPEAERGQRHVREDGDQEDKTVDAKNTEEPDKPTETQRRGRGRPPGSKNKPKPQVTVRRSTRQNAANPQDLEDQFINTILEEQDVSMALMTNKERADMELSIKLRSEGVITTPGLPFDQSRNEEIDGLIARGVFDFVQYNPIKHAGIRIFNSRLVNEIKGKATGAPFEKSRLVIQAYNDEGKGMILTQSPTIQRASQRVIVALAPSLREKGISLSIRDITQAYVQSTTSLNRLILAHLPKETKSEFPTGTIMVVRKPLYGIPEAGTHWWATYHKHHRERLGMVTSTYDPCLLISTAKGAFGVVGMQTDDTLILGSDEFAKLEEKELVEAKFSAKPKDTLSPEGPLIFNGCVLTQNDGDVAVELRQKEQGKRLKPIDHKSTDFKHVYMEQRARGAYIATICQPEAAFDLSVAAQHQDPTEADVNALNKRIMWQMKNLDRGIKYIAIDLSTAKLFVFVDGSFANNKDFSSQIGYEIILANESTKNEEFEITGNLIHWSSTKSKRVTRSVLASEIYGMVGGVDMAIAIGTTIKMIMDQLGFEKIPTIVCTDSYSLYECLVKLGTTKEKRLMIDIMALRQSYERREIMEIRWINGSDNPADAMTKADPNKALEKFISTNTLRVRVEGWVERQ</sequence>
<feature type="region of interest" description="Disordered" evidence="2">
    <location>
        <begin position="428"/>
        <end position="480"/>
    </location>
</feature>
<dbReference type="GO" id="GO:0015074">
    <property type="term" value="P:DNA integration"/>
    <property type="evidence" value="ECO:0007669"/>
    <property type="project" value="InterPro"/>
</dbReference>
<dbReference type="PROSITE" id="PS50994">
    <property type="entry name" value="INTEGRASE"/>
    <property type="match status" value="1"/>
</dbReference>
<dbReference type="SUPFAM" id="SSF53098">
    <property type="entry name" value="Ribonuclease H-like"/>
    <property type="match status" value="1"/>
</dbReference>
<dbReference type="Gene3D" id="3.30.420.10">
    <property type="entry name" value="Ribonuclease H-like superfamily/Ribonuclease H"/>
    <property type="match status" value="1"/>
</dbReference>
<keyword evidence="1" id="KW-0694">RNA-binding</keyword>
<dbReference type="GO" id="GO:0005634">
    <property type="term" value="C:nucleus"/>
    <property type="evidence" value="ECO:0007669"/>
    <property type="project" value="UniProtKB-ARBA"/>
</dbReference>
<dbReference type="Proteomes" id="UP001147747">
    <property type="component" value="Unassembled WGS sequence"/>
</dbReference>
<gene>
    <name evidence="4" type="ORF">N7509_013970</name>
</gene>
<dbReference type="RefSeq" id="XP_056482114.1">
    <property type="nucleotide sequence ID" value="XM_056638607.1"/>
</dbReference>
<protein>
    <recommendedName>
        <fullName evidence="3">Integrase catalytic domain-containing protein</fullName>
    </recommendedName>
</protein>
<feature type="compositionally biased region" description="Basic and acidic residues" evidence="2">
    <location>
        <begin position="1075"/>
        <end position="1110"/>
    </location>
</feature>
<dbReference type="InterPro" id="IPR012337">
    <property type="entry name" value="RNaseH-like_sf"/>
</dbReference>
<proteinExistence type="predicted"/>
<evidence type="ECO:0000313" key="4">
    <source>
        <dbReference type="EMBL" id="KAJ5377084.1"/>
    </source>
</evidence>
<feature type="compositionally biased region" description="Low complexity" evidence="2">
    <location>
        <begin position="437"/>
        <end position="450"/>
    </location>
</feature>
<dbReference type="EMBL" id="JAPZBU010000012">
    <property type="protein sequence ID" value="KAJ5377084.1"/>
    <property type="molecule type" value="Genomic_DNA"/>
</dbReference>
<comment type="caution">
    <text evidence="4">The sequence shown here is derived from an EMBL/GenBank/DDBJ whole genome shotgun (WGS) entry which is preliminary data.</text>
</comment>
<evidence type="ECO:0000256" key="2">
    <source>
        <dbReference type="SAM" id="MobiDB-lite"/>
    </source>
</evidence>
<feature type="region of interest" description="Disordered" evidence="2">
    <location>
        <begin position="1075"/>
        <end position="1144"/>
    </location>
</feature>